<accession>A0ABC9SGQ2</accession>
<evidence type="ECO:0000256" key="1">
    <source>
        <dbReference type="SAM" id="Phobius"/>
    </source>
</evidence>
<organism evidence="2 3">
    <name type="scientific">Leptospira borgpetersenii str. Brem 328</name>
    <dbReference type="NCBI Taxonomy" id="1049780"/>
    <lineage>
        <taxon>Bacteria</taxon>
        <taxon>Pseudomonadati</taxon>
        <taxon>Spirochaetota</taxon>
        <taxon>Spirochaetia</taxon>
        <taxon>Leptospirales</taxon>
        <taxon>Leptospiraceae</taxon>
        <taxon>Leptospira</taxon>
    </lineage>
</organism>
<sequence>MNFNPEIFICGVFLFLSSILFWLASTTIVNLERRDRSATFTIFILISVSALFGFFFLGRPIGSHPRFQLFGRLFFSGHFRTHPDSLRLVFYRSLVLGFFKGKKNL</sequence>
<dbReference type="AlphaFoldDB" id="A0ABC9SGQ2"/>
<keyword evidence="1" id="KW-0472">Membrane</keyword>
<keyword evidence="1" id="KW-0812">Transmembrane</keyword>
<evidence type="ECO:0000313" key="2">
    <source>
        <dbReference type="EMBL" id="EMN16932.1"/>
    </source>
</evidence>
<comment type="caution">
    <text evidence="2">The sequence shown here is derived from an EMBL/GenBank/DDBJ whole genome shotgun (WGS) entry which is preliminary data.</text>
</comment>
<feature type="transmembrane region" description="Helical" evidence="1">
    <location>
        <begin position="7"/>
        <end position="25"/>
    </location>
</feature>
<keyword evidence="1" id="KW-1133">Transmembrane helix</keyword>
<protein>
    <submittedName>
        <fullName evidence="2">Uncharacterized protein</fullName>
    </submittedName>
</protein>
<name>A0ABC9SGQ2_LEPBO</name>
<evidence type="ECO:0000313" key="3">
    <source>
        <dbReference type="Proteomes" id="UP000012166"/>
    </source>
</evidence>
<reference evidence="2 3" key="1">
    <citation type="submission" date="2013-01" db="EMBL/GenBank/DDBJ databases">
        <authorList>
            <person name="Harkins D.M."/>
            <person name="Durkin A.S."/>
            <person name="Brinkac L.M."/>
            <person name="Haft D.H."/>
            <person name="Selengut J.D."/>
            <person name="Sanka R."/>
            <person name="DePew J."/>
            <person name="Purushe J."/>
            <person name="Hartskeerl R.A."/>
            <person name="Ahmed A."/>
            <person name="van der Linden H."/>
            <person name="Goris M.G.A."/>
            <person name="Vinetz J.M."/>
            <person name="Sutton G.G."/>
            <person name="Nierman W.C."/>
            <person name="Fouts D.E."/>
        </authorList>
    </citation>
    <scope>NUCLEOTIDE SEQUENCE [LARGE SCALE GENOMIC DNA]</scope>
    <source>
        <strain evidence="2 3">Brem 328</strain>
    </source>
</reference>
<feature type="transmembrane region" description="Helical" evidence="1">
    <location>
        <begin position="37"/>
        <end position="57"/>
    </location>
</feature>
<gene>
    <name evidence="2" type="ORF">LEP1GSC056_2398</name>
</gene>
<dbReference type="EMBL" id="AHMS02000031">
    <property type="protein sequence ID" value="EMN16932.1"/>
    <property type="molecule type" value="Genomic_DNA"/>
</dbReference>
<dbReference type="Proteomes" id="UP000012166">
    <property type="component" value="Unassembled WGS sequence"/>
</dbReference>
<proteinExistence type="predicted"/>